<dbReference type="Pfam" id="PF14576">
    <property type="entry name" value="SEO_N"/>
    <property type="match status" value="1"/>
</dbReference>
<dbReference type="PANTHER" id="PTHR33232:SF21">
    <property type="entry name" value="SIEVE ELEMENT OCCLUSION-RELATED"/>
    <property type="match status" value="1"/>
</dbReference>
<keyword evidence="1" id="KW-1133">Transmembrane helix</keyword>
<keyword evidence="1" id="KW-0812">Transmembrane</keyword>
<name>A0A396GNZ0_MEDTR</name>
<reference evidence="3" key="1">
    <citation type="journal article" date="2018" name="Nat. Plants">
        <title>Whole-genome landscape of Medicago truncatula symbiotic genes.</title>
        <authorList>
            <person name="Pecrix Y."/>
            <person name="Gamas P."/>
            <person name="Carrere S."/>
        </authorList>
    </citation>
    <scope>NUCLEOTIDE SEQUENCE</scope>
    <source>
        <tissue evidence="3">Leaves</tissue>
    </source>
</reference>
<dbReference type="AlphaFoldDB" id="A0A396GNZ0"/>
<sequence>MSSDDTFSSPSKSLMLNDQSSDIIFTPNLSCGVMAKPPKPPDAKYETMMITTPRGEHYVPQTTMWKLQQLKTYSRDAKALVALAAFTLKYGNLLHLIETSTSSDQLVNSLKQLNQIQNRKVIVPVTDLVELIMEVLLHITRGPLSLVLVILLLKFLVCLMHCKIFLLLFIG</sequence>
<dbReference type="PANTHER" id="PTHR33232">
    <property type="entry name" value="PROTEIN SIEVE ELEMENT OCCLUSION B-LIKE"/>
    <property type="match status" value="1"/>
</dbReference>
<dbReference type="InterPro" id="IPR027942">
    <property type="entry name" value="SEO_N"/>
</dbReference>
<dbReference type="Proteomes" id="UP000265566">
    <property type="component" value="Chromosome 8"/>
</dbReference>
<evidence type="ECO:0000256" key="1">
    <source>
        <dbReference type="SAM" id="Phobius"/>
    </source>
</evidence>
<accession>A0A396GNZ0</accession>
<keyword evidence="1" id="KW-0472">Membrane</keyword>
<dbReference type="EMBL" id="PSQE01000008">
    <property type="protein sequence ID" value="RHN41284.1"/>
    <property type="molecule type" value="Genomic_DNA"/>
</dbReference>
<gene>
    <name evidence="3" type="ORF">MtrunA17_Chr8g0364451</name>
</gene>
<dbReference type="InterPro" id="IPR039299">
    <property type="entry name" value="SEOA"/>
</dbReference>
<organism evidence="3">
    <name type="scientific">Medicago truncatula</name>
    <name type="common">Barrel medic</name>
    <name type="synonym">Medicago tribuloides</name>
    <dbReference type="NCBI Taxonomy" id="3880"/>
    <lineage>
        <taxon>Eukaryota</taxon>
        <taxon>Viridiplantae</taxon>
        <taxon>Streptophyta</taxon>
        <taxon>Embryophyta</taxon>
        <taxon>Tracheophyta</taxon>
        <taxon>Spermatophyta</taxon>
        <taxon>Magnoliopsida</taxon>
        <taxon>eudicotyledons</taxon>
        <taxon>Gunneridae</taxon>
        <taxon>Pentapetalae</taxon>
        <taxon>rosids</taxon>
        <taxon>fabids</taxon>
        <taxon>Fabales</taxon>
        <taxon>Fabaceae</taxon>
        <taxon>Papilionoideae</taxon>
        <taxon>50 kb inversion clade</taxon>
        <taxon>NPAAA clade</taxon>
        <taxon>Hologalegina</taxon>
        <taxon>IRL clade</taxon>
        <taxon>Trifolieae</taxon>
        <taxon>Medicago</taxon>
    </lineage>
</organism>
<feature type="domain" description="Sieve element occlusion N-terminal" evidence="2">
    <location>
        <begin position="49"/>
        <end position="141"/>
    </location>
</feature>
<dbReference type="Gramene" id="rna47589">
    <property type="protein sequence ID" value="RHN41284.1"/>
    <property type="gene ID" value="gene47589"/>
</dbReference>
<protein>
    <submittedName>
        <fullName evidence="3">Putative sieve element occlusion</fullName>
    </submittedName>
</protein>
<comment type="caution">
    <text evidence="3">The sequence shown here is derived from an EMBL/GenBank/DDBJ whole genome shotgun (WGS) entry which is preliminary data.</text>
</comment>
<feature type="transmembrane region" description="Helical" evidence="1">
    <location>
        <begin position="146"/>
        <end position="170"/>
    </location>
</feature>
<proteinExistence type="predicted"/>
<evidence type="ECO:0000313" key="3">
    <source>
        <dbReference type="EMBL" id="RHN41284.1"/>
    </source>
</evidence>
<dbReference type="GO" id="GO:0010088">
    <property type="term" value="P:phloem development"/>
    <property type="evidence" value="ECO:0007669"/>
    <property type="project" value="InterPro"/>
</dbReference>
<evidence type="ECO:0000259" key="2">
    <source>
        <dbReference type="Pfam" id="PF14576"/>
    </source>
</evidence>